<gene>
    <name evidence="8" type="ORF">CH63R_01801</name>
</gene>
<dbReference type="PANTHER" id="PTHR43791:SF32">
    <property type="entry name" value="MAJOR FACILITATOR SUPERFAMILY (MFS) PROFILE DOMAIN-CONTAINING PROTEIN"/>
    <property type="match status" value="1"/>
</dbReference>
<feature type="transmembrane region" description="Helical" evidence="7">
    <location>
        <begin position="444"/>
        <end position="468"/>
    </location>
</feature>
<dbReference type="KEGG" id="chig:CH63R_01801"/>
<evidence type="ECO:0000256" key="5">
    <source>
        <dbReference type="ARBA" id="ARBA00023136"/>
    </source>
</evidence>
<keyword evidence="4 7" id="KW-1133">Transmembrane helix</keyword>
<organism evidence="8 9">
    <name type="scientific">Colletotrichum higginsianum (strain IMI 349063)</name>
    <name type="common">Crucifer anthracnose fungus</name>
    <dbReference type="NCBI Taxonomy" id="759273"/>
    <lineage>
        <taxon>Eukaryota</taxon>
        <taxon>Fungi</taxon>
        <taxon>Dikarya</taxon>
        <taxon>Ascomycota</taxon>
        <taxon>Pezizomycotina</taxon>
        <taxon>Sordariomycetes</taxon>
        <taxon>Hypocreomycetidae</taxon>
        <taxon>Glomerellales</taxon>
        <taxon>Glomerellaceae</taxon>
        <taxon>Colletotrichum</taxon>
        <taxon>Colletotrichum destructivum species complex</taxon>
    </lineage>
</organism>
<feature type="region of interest" description="Disordered" evidence="6">
    <location>
        <begin position="1"/>
        <end position="28"/>
    </location>
</feature>
<sequence length="482" mass="53710">MAAVDEKHVKALAESPGSQTDGDHPEIDWSPEEEQRLVRKVDLLIMPLLILAFFALQLDRGNIGNALTDYFLRDVGITQNQFNVGQQLLSAGIVILESFYKIPSNLILYRIGPTLWIGGQIVAWGLVATFQAFQKGLGPFMATRLLLGLCEAGFIPAALFTMTRWYKKDETSKRFSWFFIGNMLAAACSGLIAYGILHMRGVAGLAGWQWLFLLEGIFTVLVGIAFFLCFPNQVNNPVSLTGIRYFTEREAEILYKRIMIDDPSKAHAKRSVSWPELRSALTNWRLIPHVIFTICGLAPSSTLGSYAPSLVNSMGFERLQSNAMVSIGSWLLLPINLLWGFTADKTGVRGPWVFLGLFIFWGFNLGNMLLIDADRNKRFAMLTLSTAFSFPWHPVNGAWVSANAKSAGERSITMAILIMAANCSGIVGKQLFREEDAPKYRKGWTIITGLTTAAVACSIWANAQYYILNKRRLSRTGLSYQY</sequence>
<protein>
    <submittedName>
        <fullName evidence="8">Alternative sulfate transporter</fullName>
    </submittedName>
</protein>
<keyword evidence="9" id="KW-1185">Reference proteome</keyword>
<dbReference type="RefSeq" id="XP_018161592.1">
    <property type="nucleotide sequence ID" value="XM_018296776.1"/>
</dbReference>
<evidence type="ECO:0000256" key="2">
    <source>
        <dbReference type="ARBA" id="ARBA00022448"/>
    </source>
</evidence>
<dbReference type="AlphaFoldDB" id="A0A1B7YM00"/>
<dbReference type="InterPro" id="IPR011701">
    <property type="entry name" value="MFS"/>
</dbReference>
<reference evidence="9" key="1">
    <citation type="journal article" date="2017" name="BMC Genomics">
        <title>Gapless genome assembly of Colletotrichum higginsianum reveals chromosome structure and association of transposable elements with secondary metabolite gene clusters.</title>
        <authorList>
            <person name="Dallery J.-F."/>
            <person name="Lapalu N."/>
            <person name="Zampounis A."/>
            <person name="Pigne S."/>
            <person name="Luyten I."/>
            <person name="Amselem J."/>
            <person name="Wittenberg A.H.J."/>
            <person name="Zhou S."/>
            <person name="de Queiroz M.V."/>
            <person name="Robin G.P."/>
            <person name="Auger A."/>
            <person name="Hainaut M."/>
            <person name="Henrissat B."/>
            <person name="Kim K.-T."/>
            <person name="Lee Y.-H."/>
            <person name="Lespinet O."/>
            <person name="Schwartz D.C."/>
            <person name="Thon M.R."/>
            <person name="O'Connell R.J."/>
        </authorList>
    </citation>
    <scope>NUCLEOTIDE SEQUENCE [LARGE SCALE GENOMIC DNA]</scope>
    <source>
        <strain evidence="9">IMI 349063</strain>
    </source>
</reference>
<dbReference type="VEuPathDB" id="FungiDB:CH63R_01801"/>
<dbReference type="SUPFAM" id="SSF103473">
    <property type="entry name" value="MFS general substrate transporter"/>
    <property type="match status" value="1"/>
</dbReference>
<dbReference type="OrthoDB" id="2985014at2759"/>
<feature type="transmembrane region" description="Helical" evidence="7">
    <location>
        <begin position="323"/>
        <end position="341"/>
    </location>
</feature>
<feature type="transmembrane region" description="Helical" evidence="7">
    <location>
        <begin position="175"/>
        <end position="196"/>
    </location>
</feature>
<evidence type="ECO:0000256" key="4">
    <source>
        <dbReference type="ARBA" id="ARBA00022989"/>
    </source>
</evidence>
<keyword evidence="3 7" id="KW-0812">Transmembrane</keyword>
<dbReference type="EMBL" id="LTAN01000002">
    <property type="protein sequence ID" value="OBR13075.1"/>
    <property type="molecule type" value="Genomic_DNA"/>
</dbReference>
<accession>A0A1B7YM00</accession>
<feature type="compositionally biased region" description="Basic and acidic residues" evidence="6">
    <location>
        <begin position="1"/>
        <end position="11"/>
    </location>
</feature>
<dbReference type="PANTHER" id="PTHR43791">
    <property type="entry name" value="PERMEASE-RELATED"/>
    <property type="match status" value="1"/>
</dbReference>
<feature type="transmembrane region" description="Helical" evidence="7">
    <location>
        <begin position="353"/>
        <end position="371"/>
    </location>
</feature>
<dbReference type="Pfam" id="PF07690">
    <property type="entry name" value="MFS_1"/>
    <property type="match status" value="1"/>
</dbReference>
<evidence type="ECO:0000313" key="9">
    <source>
        <dbReference type="Proteomes" id="UP000092177"/>
    </source>
</evidence>
<proteinExistence type="predicted"/>
<feature type="transmembrane region" description="Helical" evidence="7">
    <location>
        <begin position="208"/>
        <end position="230"/>
    </location>
</feature>
<evidence type="ECO:0000256" key="7">
    <source>
        <dbReference type="SAM" id="Phobius"/>
    </source>
</evidence>
<evidence type="ECO:0000256" key="3">
    <source>
        <dbReference type="ARBA" id="ARBA00022692"/>
    </source>
</evidence>
<dbReference type="GeneID" id="28860883"/>
<evidence type="ECO:0000256" key="6">
    <source>
        <dbReference type="SAM" id="MobiDB-lite"/>
    </source>
</evidence>
<evidence type="ECO:0000256" key="1">
    <source>
        <dbReference type="ARBA" id="ARBA00004141"/>
    </source>
</evidence>
<keyword evidence="5 7" id="KW-0472">Membrane</keyword>
<dbReference type="InterPro" id="IPR036259">
    <property type="entry name" value="MFS_trans_sf"/>
</dbReference>
<comment type="caution">
    <text evidence="8">The sequence shown here is derived from an EMBL/GenBank/DDBJ whole genome shotgun (WGS) entry which is preliminary data.</text>
</comment>
<feature type="transmembrane region" description="Helical" evidence="7">
    <location>
        <begin position="145"/>
        <end position="163"/>
    </location>
</feature>
<name>A0A1B7YM00_COLHI</name>
<keyword evidence="2" id="KW-0813">Transport</keyword>
<evidence type="ECO:0000313" key="8">
    <source>
        <dbReference type="EMBL" id="OBR13075.1"/>
    </source>
</evidence>
<dbReference type="GO" id="GO:0022857">
    <property type="term" value="F:transmembrane transporter activity"/>
    <property type="evidence" value="ECO:0007669"/>
    <property type="project" value="InterPro"/>
</dbReference>
<feature type="transmembrane region" description="Helical" evidence="7">
    <location>
        <begin position="114"/>
        <end position="133"/>
    </location>
</feature>
<dbReference type="GO" id="GO:0016020">
    <property type="term" value="C:membrane"/>
    <property type="evidence" value="ECO:0007669"/>
    <property type="project" value="UniProtKB-SubCell"/>
</dbReference>
<dbReference type="Proteomes" id="UP000092177">
    <property type="component" value="Chromosome 2"/>
</dbReference>
<comment type="subcellular location">
    <subcellularLocation>
        <location evidence="1">Membrane</location>
        <topology evidence="1">Multi-pass membrane protein</topology>
    </subcellularLocation>
</comment>
<dbReference type="Gene3D" id="1.20.1250.20">
    <property type="entry name" value="MFS general substrate transporter like domains"/>
    <property type="match status" value="1"/>
</dbReference>